<sequence length="365" mass="40791">MPVKNIIILIYCLLSFAYASSFFTPLVSTNLCTLHGICDLSAQRTVAGDNGIIYITGGGPDPRPSNLPPPVPQTFRLLQFNTTSNSVTLMSQGGDVPGGNAFHAAWYSYPNIYVFGGDGFSTQSKSFYSYNIITGNWTNLSQSVSNNFPATRVYSGFSTYEDKTYIFGGITTPFYGQPLALYNDLWVFDHNTLNFTYLGVPPSTLGLTPRTSAYVFAFKNKVYVYAGEAFVGGKLGCLEDMYFYNVHNGKWKVADQYDRPMKPLIHGAYWVQDNESFCVYSGDYCGGCSVDLVNGELRCYDRDSELWEVSEYDDKFKRSTATKLNNNVYLFGGFQPGLTFDCPNYECSTCTGFNQTYNNFVWKSV</sequence>
<reference evidence="5" key="1">
    <citation type="journal article" date="2017" name="Science">
        <title>Giant viruses with an expanded complement of translation system components.</title>
        <authorList>
            <person name="Schulz F."/>
            <person name="Yutin N."/>
            <person name="Ivanova N.N."/>
            <person name="Ortega D.R."/>
            <person name="Lee T.K."/>
            <person name="Vierheilig J."/>
            <person name="Daims H."/>
            <person name="Horn M."/>
            <person name="Wagner M."/>
            <person name="Jensen G.J."/>
            <person name="Kyrpides N.C."/>
            <person name="Koonin E.V."/>
            <person name="Woyke T."/>
        </authorList>
    </citation>
    <scope>NUCLEOTIDE SEQUENCE</scope>
    <source>
        <strain evidence="5">CTV1</strain>
    </source>
</reference>
<dbReference type="Gene3D" id="2.120.10.80">
    <property type="entry name" value="Kelch-type beta propeller"/>
    <property type="match status" value="2"/>
</dbReference>
<gene>
    <name evidence="5" type="ORF">Catovirus_1_382</name>
</gene>
<dbReference type="Pfam" id="PF24981">
    <property type="entry name" value="Beta-prop_ATRN-LZTR1"/>
    <property type="match status" value="1"/>
</dbReference>
<evidence type="ECO:0000256" key="2">
    <source>
        <dbReference type="ARBA" id="ARBA00022737"/>
    </source>
</evidence>
<evidence type="ECO:0000256" key="1">
    <source>
        <dbReference type="ARBA" id="ARBA00022441"/>
    </source>
</evidence>
<accession>A0A1V0S9F6</accession>
<keyword evidence="3" id="KW-0408">Iron</keyword>
<feature type="domain" description="Attractin/MKLN-like beta-propeller" evidence="4">
    <location>
        <begin position="112"/>
        <end position="334"/>
    </location>
</feature>
<name>A0A1V0S9F6_9VIRU</name>
<organism evidence="5">
    <name type="scientific">Catovirus CTV1</name>
    <dbReference type="NCBI Taxonomy" id="1977631"/>
    <lineage>
        <taxon>Viruses</taxon>
        <taxon>Varidnaviria</taxon>
        <taxon>Bamfordvirae</taxon>
        <taxon>Nucleocytoviricota</taxon>
        <taxon>Megaviricetes</taxon>
        <taxon>Imitervirales</taxon>
        <taxon>Mimiviridae</taxon>
        <taxon>Klosneuvirinae</taxon>
        <taxon>Catovirus</taxon>
    </lineage>
</organism>
<dbReference type="InterPro" id="IPR015915">
    <property type="entry name" value="Kelch-typ_b-propeller"/>
</dbReference>
<dbReference type="PANTHER" id="PTHR47435:SF4">
    <property type="entry name" value="KELCH REPEAT PROTEIN (AFU_ORTHOLOGUE AFUA_5G12780)"/>
    <property type="match status" value="1"/>
</dbReference>
<keyword evidence="2" id="KW-0677">Repeat</keyword>
<protein>
    <recommendedName>
        <fullName evidence="4">Attractin/MKLN-like beta-propeller domain-containing protein</fullName>
    </recommendedName>
</protein>
<proteinExistence type="predicted"/>
<dbReference type="PANTHER" id="PTHR47435">
    <property type="entry name" value="KELCH REPEAT PROTEIN (AFU_ORTHOLOGUE AFUA_5G12780)"/>
    <property type="match status" value="1"/>
</dbReference>
<dbReference type="EMBL" id="KY684083">
    <property type="protein sequence ID" value="ARF08332.1"/>
    <property type="molecule type" value="Genomic_DNA"/>
</dbReference>
<dbReference type="InterPro" id="IPR056737">
    <property type="entry name" value="Beta-prop_ATRN-MKLN-like"/>
</dbReference>
<evidence type="ECO:0000256" key="3">
    <source>
        <dbReference type="ARBA" id="ARBA00023004"/>
    </source>
</evidence>
<evidence type="ECO:0000259" key="4">
    <source>
        <dbReference type="Pfam" id="PF24981"/>
    </source>
</evidence>
<dbReference type="SUPFAM" id="SSF117281">
    <property type="entry name" value="Kelch motif"/>
    <property type="match status" value="1"/>
</dbReference>
<evidence type="ECO:0000313" key="5">
    <source>
        <dbReference type="EMBL" id="ARF08332.1"/>
    </source>
</evidence>
<keyword evidence="1" id="KW-0880">Kelch repeat</keyword>